<keyword evidence="2" id="KW-1185">Reference proteome</keyword>
<reference evidence="2" key="1">
    <citation type="journal article" date="2019" name="Int. J. Syst. Evol. Microbiol.">
        <title>The Global Catalogue of Microorganisms (GCM) 10K type strain sequencing project: providing services to taxonomists for standard genome sequencing and annotation.</title>
        <authorList>
            <consortium name="The Broad Institute Genomics Platform"/>
            <consortium name="The Broad Institute Genome Sequencing Center for Infectious Disease"/>
            <person name="Wu L."/>
            <person name="Ma J."/>
        </authorList>
    </citation>
    <scope>NUCLEOTIDE SEQUENCE [LARGE SCALE GENOMIC DNA]</scope>
    <source>
        <strain evidence="2">CCUG 50754</strain>
    </source>
</reference>
<organism evidence="1 2">
    <name type="scientific">Microbacterium koreense</name>
    <dbReference type="NCBI Taxonomy" id="323761"/>
    <lineage>
        <taxon>Bacteria</taxon>
        <taxon>Bacillati</taxon>
        <taxon>Actinomycetota</taxon>
        <taxon>Actinomycetes</taxon>
        <taxon>Micrococcales</taxon>
        <taxon>Microbacteriaceae</taxon>
        <taxon>Microbacterium</taxon>
    </lineage>
</organism>
<accession>A0ABW2ZQJ0</accession>
<evidence type="ECO:0000313" key="1">
    <source>
        <dbReference type="EMBL" id="MFD0780806.1"/>
    </source>
</evidence>
<dbReference type="Proteomes" id="UP001597042">
    <property type="component" value="Unassembled WGS sequence"/>
</dbReference>
<protein>
    <submittedName>
        <fullName evidence="1">Uncharacterized protein</fullName>
    </submittedName>
</protein>
<sequence length="198" mass="20871">MTASPTFGADSPIRGALLARDGRALLTRNLLLPPGILDANEDGWLTPDVPILVRGQLRIIPVAWFGAAERGYNASAEPRDIERFASDLLDAGMYSAGPWRAIDLTARSDDSLGSYASALRAAGATKADRFVYVQDGVGVVVVWAGDEQAGTRSLSLHVVPESWVFEPAAGEAVSNIDAVWNWSEVVDLAVAASGPAPA</sequence>
<dbReference type="RefSeq" id="WP_378750916.1">
    <property type="nucleotide sequence ID" value="NZ_JBHSSV010000004.1"/>
</dbReference>
<proteinExistence type="predicted"/>
<name>A0ABW2ZQJ0_9MICO</name>
<gene>
    <name evidence="1" type="ORF">ACFQZV_05765</name>
</gene>
<comment type="caution">
    <text evidence="1">The sequence shown here is derived from an EMBL/GenBank/DDBJ whole genome shotgun (WGS) entry which is preliminary data.</text>
</comment>
<evidence type="ECO:0000313" key="2">
    <source>
        <dbReference type="Proteomes" id="UP001597042"/>
    </source>
</evidence>
<dbReference type="EMBL" id="JBHTIM010000001">
    <property type="protein sequence ID" value="MFD0780806.1"/>
    <property type="molecule type" value="Genomic_DNA"/>
</dbReference>